<evidence type="ECO:0000259" key="2">
    <source>
        <dbReference type="Pfam" id="PF00626"/>
    </source>
</evidence>
<dbReference type="SMART" id="SM00262">
    <property type="entry name" value="GEL"/>
    <property type="match status" value="3"/>
</dbReference>
<dbReference type="PANTHER" id="PTHR11977">
    <property type="entry name" value="VILLIN"/>
    <property type="match status" value="1"/>
</dbReference>
<dbReference type="GO" id="GO:0015629">
    <property type="term" value="C:actin cytoskeleton"/>
    <property type="evidence" value="ECO:0007669"/>
    <property type="project" value="TreeGrafter"/>
</dbReference>
<dbReference type="PANTHER" id="PTHR11977:SF123">
    <property type="entry name" value="GELSOLIN"/>
    <property type="match status" value="1"/>
</dbReference>
<dbReference type="CDD" id="cd11292">
    <property type="entry name" value="gelsolin_S3_like"/>
    <property type="match status" value="1"/>
</dbReference>
<sequence length="381" mass="42129">MLIQRKYAEPLQLEARLHVSLGWKLEGDKQPRLPGDMHPTFADAGRKAGLQIWRIENFEPVAVPRTNYGMFHEGDSYIVLSTVGNGVMSWNIYFWQGKATSVDEAGAAARLSVDLDDSLGGGPIQHREVQDHESNQFLALFDSGIRYMPGGVASGFQHVTTNAPGEKRLYHIKGKRHIRTTLVEPKVQSMNKGDCFVLDSGTELFLYVGPESKGVESHTARRVANQIRDQDHCGKVNITTIDSSSSETEVAEFLSVLGASSLSDVPDASAAGDDLEFEKKLDTVTTLYKVSDEGGKLKTVKVGEKPLNRDLLDTNDCFILDGGNSGIFVWVGKKSNGNEKAEALNKGQTFINEKQYPSWTSLRRVVEGGEPTIFKEYFINW</sequence>
<dbReference type="EMBL" id="WIXP02000009">
    <property type="protein sequence ID" value="KAF6205058.1"/>
    <property type="molecule type" value="Genomic_DNA"/>
</dbReference>
<dbReference type="AlphaFoldDB" id="A0A8S9X9S7"/>
<dbReference type="Pfam" id="PF00626">
    <property type="entry name" value="Gelsolin"/>
    <property type="match status" value="3"/>
</dbReference>
<dbReference type="Gene3D" id="3.40.20.10">
    <property type="entry name" value="Severin"/>
    <property type="match status" value="3"/>
</dbReference>
<evidence type="ECO:0000313" key="4">
    <source>
        <dbReference type="Proteomes" id="UP000466442"/>
    </source>
</evidence>
<accession>A0A8S9X9S7</accession>
<gene>
    <name evidence="3" type="ORF">GE061_019225</name>
</gene>
<dbReference type="InterPro" id="IPR007123">
    <property type="entry name" value="Gelsolin-like_dom"/>
</dbReference>
<protein>
    <recommendedName>
        <fullName evidence="2">Gelsolin-like domain-containing protein</fullName>
    </recommendedName>
</protein>
<evidence type="ECO:0000256" key="1">
    <source>
        <dbReference type="ARBA" id="ARBA00022737"/>
    </source>
</evidence>
<proteinExistence type="predicted"/>
<keyword evidence="4" id="KW-1185">Reference proteome</keyword>
<dbReference type="PRINTS" id="PR00597">
    <property type="entry name" value="GELSOLIN"/>
</dbReference>
<dbReference type="GO" id="GO:0051014">
    <property type="term" value="P:actin filament severing"/>
    <property type="evidence" value="ECO:0007669"/>
    <property type="project" value="TreeGrafter"/>
</dbReference>
<dbReference type="GO" id="GO:0005737">
    <property type="term" value="C:cytoplasm"/>
    <property type="evidence" value="ECO:0007669"/>
    <property type="project" value="TreeGrafter"/>
</dbReference>
<reference evidence="3" key="1">
    <citation type="journal article" date="2021" name="Mol. Ecol. Resour.">
        <title>Apolygus lucorum genome provides insights into omnivorousness and mesophyll feeding.</title>
        <authorList>
            <person name="Liu Y."/>
            <person name="Liu H."/>
            <person name="Wang H."/>
            <person name="Huang T."/>
            <person name="Liu B."/>
            <person name="Yang B."/>
            <person name="Yin L."/>
            <person name="Li B."/>
            <person name="Zhang Y."/>
            <person name="Zhang S."/>
            <person name="Jiang F."/>
            <person name="Zhang X."/>
            <person name="Ren Y."/>
            <person name="Wang B."/>
            <person name="Wang S."/>
            <person name="Lu Y."/>
            <person name="Wu K."/>
            <person name="Fan W."/>
            <person name="Wang G."/>
        </authorList>
    </citation>
    <scope>NUCLEOTIDE SEQUENCE</scope>
    <source>
        <strain evidence="3">12Hb</strain>
    </source>
</reference>
<dbReference type="GO" id="GO:0005546">
    <property type="term" value="F:phosphatidylinositol-4,5-bisphosphate binding"/>
    <property type="evidence" value="ECO:0007669"/>
    <property type="project" value="TreeGrafter"/>
</dbReference>
<dbReference type="SUPFAM" id="SSF55753">
    <property type="entry name" value="Actin depolymerizing proteins"/>
    <property type="match status" value="3"/>
</dbReference>
<dbReference type="InterPro" id="IPR007122">
    <property type="entry name" value="Villin/Gelsolin"/>
</dbReference>
<keyword evidence="1" id="KW-0677">Repeat</keyword>
<dbReference type="CDD" id="cd11290">
    <property type="entry name" value="gelsolin_S1_like"/>
    <property type="match status" value="1"/>
</dbReference>
<organism evidence="3 4">
    <name type="scientific">Apolygus lucorum</name>
    <name type="common">Small green plant bug</name>
    <name type="synonym">Lygocoris lucorum</name>
    <dbReference type="NCBI Taxonomy" id="248454"/>
    <lineage>
        <taxon>Eukaryota</taxon>
        <taxon>Metazoa</taxon>
        <taxon>Ecdysozoa</taxon>
        <taxon>Arthropoda</taxon>
        <taxon>Hexapoda</taxon>
        <taxon>Insecta</taxon>
        <taxon>Pterygota</taxon>
        <taxon>Neoptera</taxon>
        <taxon>Paraneoptera</taxon>
        <taxon>Hemiptera</taxon>
        <taxon>Heteroptera</taxon>
        <taxon>Panheteroptera</taxon>
        <taxon>Cimicomorpha</taxon>
        <taxon>Miridae</taxon>
        <taxon>Mirini</taxon>
        <taxon>Apolygus</taxon>
    </lineage>
</organism>
<feature type="domain" description="Gelsolin-like" evidence="2">
    <location>
        <begin position="182"/>
        <end position="245"/>
    </location>
</feature>
<dbReference type="GO" id="GO:0051015">
    <property type="term" value="F:actin filament binding"/>
    <property type="evidence" value="ECO:0007669"/>
    <property type="project" value="InterPro"/>
</dbReference>
<dbReference type="GO" id="GO:0008154">
    <property type="term" value="P:actin polymerization or depolymerization"/>
    <property type="evidence" value="ECO:0007669"/>
    <property type="project" value="TreeGrafter"/>
</dbReference>
<dbReference type="OrthoDB" id="6375767at2759"/>
<dbReference type="GO" id="GO:0051016">
    <property type="term" value="P:barbed-end actin filament capping"/>
    <property type="evidence" value="ECO:0007669"/>
    <property type="project" value="TreeGrafter"/>
</dbReference>
<evidence type="ECO:0000313" key="3">
    <source>
        <dbReference type="EMBL" id="KAF6205058.1"/>
    </source>
</evidence>
<name>A0A8S9X9S7_APOLU</name>
<comment type="caution">
    <text evidence="3">The sequence shown here is derived from an EMBL/GenBank/DDBJ whole genome shotgun (WGS) entry which is preliminary data.</text>
</comment>
<dbReference type="CDD" id="cd11289">
    <property type="entry name" value="gelsolin_S2_like"/>
    <property type="match status" value="1"/>
</dbReference>
<feature type="domain" description="Gelsolin-like" evidence="2">
    <location>
        <begin position="58"/>
        <end position="138"/>
    </location>
</feature>
<feature type="domain" description="Gelsolin-like" evidence="2">
    <location>
        <begin position="299"/>
        <end position="374"/>
    </location>
</feature>
<dbReference type="InterPro" id="IPR029006">
    <property type="entry name" value="ADF-H/Gelsolin-like_dom_sf"/>
</dbReference>
<dbReference type="Proteomes" id="UP000466442">
    <property type="component" value="Linkage Group LG9"/>
</dbReference>